<dbReference type="GO" id="GO:0009252">
    <property type="term" value="P:peptidoglycan biosynthetic process"/>
    <property type="evidence" value="ECO:0007669"/>
    <property type="project" value="UniProtKB-UniRule"/>
</dbReference>
<evidence type="ECO:0000256" key="5">
    <source>
        <dbReference type="ARBA" id="ARBA00023239"/>
    </source>
</evidence>
<gene>
    <name evidence="7 8" type="primary">mltG</name>
    <name evidence="8" type="ORF">ENV60_03790</name>
</gene>
<evidence type="ECO:0000313" key="8">
    <source>
        <dbReference type="EMBL" id="HGV97403.1"/>
    </source>
</evidence>
<evidence type="ECO:0000256" key="7">
    <source>
        <dbReference type="HAMAP-Rule" id="MF_02065"/>
    </source>
</evidence>
<dbReference type="InterPro" id="IPR003770">
    <property type="entry name" value="MLTG-like"/>
</dbReference>
<organism evidence="8">
    <name type="scientific">candidate division WOR-3 bacterium</name>
    <dbReference type="NCBI Taxonomy" id="2052148"/>
    <lineage>
        <taxon>Bacteria</taxon>
        <taxon>Bacteria division WOR-3</taxon>
    </lineage>
</organism>
<evidence type="ECO:0000256" key="3">
    <source>
        <dbReference type="ARBA" id="ARBA00022989"/>
    </source>
</evidence>
<comment type="similarity">
    <text evidence="7">Belongs to the transglycosylase MltG family.</text>
</comment>
<evidence type="ECO:0000256" key="6">
    <source>
        <dbReference type="ARBA" id="ARBA00023316"/>
    </source>
</evidence>
<dbReference type="EC" id="4.2.2.29" evidence="7"/>
<dbReference type="HAMAP" id="MF_02065">
    <property type="entry name" value="MltG"/>
    <property type="match status" value="1"/>
</dbReference>
<keyword evidence="2 7" id="KW-0812">Transmembrane</keyword>
<dbReference type="PANTHER" id="PTHR30518:SF2">
    <property type="entry name" value="ENDOLYTIC MUREIN TRANSGLYCOSYLASE"/>
    <property type="match status" value="1"/>
</dbReference>
<dbReference type="Gene3D" id="3.30.1490.480">
    <property type="entry name" value="Endolytic murein transglycosylase"/>
    <property type="match status" value="2"/>
</dbReference>
<keyword evidence="4 7" id="KW-0472">Membrane</keyword>
<comment type="subcellular location">
    <subcellularLocation>
        <location evidence="7">Cell membrane</location>
        <topology evidence="7">Single-pass membrane protein</topology>
    </subcellularLocation>
</comment>
<keyword evidence="6 7" id="KW-0961">Cell wall biogenesis/degradation</keyword>
<dbReference type="GO" id="GO:0008932">
    <property type="term" value="F:lytic endotransglycosylase activity"/>
    <property type="evidence" value="ECO:0007669"/>
    <property type="project" value="UniProtKB-UniRule"/>
</dbReference>
<accession>A0A7C4TGP6</accession>
<evidence type="ECO:0000256" key="1">
    <source>
        <dbReference type="ARBA" id="ARBA00022475"/>
    </source>
</evidence>
<comment type="function">
    <text evidence="7">Functions as a peptidoglycan terminase that cleaves nascent peptidoglycan strands endolytically to terminate their elongation.</text>
</comment>
<keyword evidence="5 7" id="KW-0456">Lyase</keyword>
<keyword evidence="3 7" id="KW-1133">Transmembrane helix</keyword>
<dbReference type="AlphaFoldDB" id="A0A7C4TGP6"/>
<sequence>MNERKKSGGERIRKIFVIFGIIFILLIIWIQPFDFGEKKVSVPRGANASEIAQILSQNNILRSQKEFLLFLKLSGKDKALKPGDYTIKIYKNPIYLIEKFSSGMRSDFPVTIPEGWTIFQVAELLSKKGLVSKEKFINLCFDQRFIKELGIKGPSLEGYLFPDTYFFTPSQGDSTIIVTLVKNLHHHIRNIIEVSPDSLRKIITIASLVEKEARYDDERPIIARVFLNRLKLSRPLESCATVIYARHIIYPDSIITNLTEKDLRFPSPYNTYLHRGLPPGPICSPGEKSIIAVLNPADVDYLYFVSRGDGRHHFSRTYQEHLIARKYYNAQK</sequence>
<evidence type="ECO:0000256" key="2">
    <source>
        <dbReference type="ARBA" id="ARBA00022692"/>
    </source>
</evidence>
<dbReference type="CDD" id="cd08010">
    <property type="entry name" value="MltG_like"/>
    <property type="match status" value="1"/>
</dbReference>
<dbReference type="Gene3D" id="3.30.160.60">
    <property type="entry name" value="Classic Zinc Finger"/>
    <property type="match status" value="1"/>
</dbReference>
<dbReference type="GO" id="GO:0005886">
    <property type="term" value="C:plasma membrane"/>
    <property type="evidence" value="ECO:0007669"/>
    <property type="project" value="UniProtKB-SubCell"/>
</dbReference>
<name>A0A7C4TGP6_UNCW3</name>
<protein>
    <recommendedName>
        <fullName evidence="7">Endolytic murein transglycosylase</fullName>
        <ecNumber evidence="7">4.2.2.29</ecNumber>
    </recommendedName>
    <alternativeName>
        <fullName evidence="7">Peptidoglycan lytic transglycosylase</fullName>
    </alternativeName>
    <alternativeName>
        <fullName evidence="7">Peptidoglycan polymerization terminase</fullName>
    </alternativeName>
</protein>
<evidence type="ECO:0000256" key="4">
    <source>
        <dbReference type="ARBA" id="ARBA00023136"/>
    </source>
</evidence>
<dbReference type="Pfam" id="PF02618">
    <property type="entry name" value="YceG"/>
    <property type="match status" value="1"/>
</dbReference>
<feature type="site" description="Important for catalytic activity" evidence="7">
    <location>
        <position position="212"/>
    </location>
</feature>
<dbReference type="NCBIfam" id="TIGR00247">
    <property type="entry name" value="endolytic transglycosylase MltG"/>
    <property type="match status" value="1"/>
</dbReference>
<keyword evidence="1 7" id="KW-1003">Cell membrane</keyword>
<comment type="catalytic activity">
    <reaction evidence="7">
        <text>a peptidoglycan chain = a peptidoglycan chain with N-acetyl-1,6-anhydromuramyl-[peptide] at the reducing end + a peptidoglycan chain with N-acetylglucosamine at the non-reducing end.</text>
        <dbReference type="EC" id="4.2.2.29"/>
    </reaction>
</comment>
<proteinExistence type="inferred from homology"/>
<dbReference type="GO" id="GO:0071555">
    <property type="term" value="P:cell wall organization"/>
    <property type="evidence" value="ECO:0007669"/>
    <property type="project" value="UniProtKB-KW"/>
</dbReference>
<dbReference type="PANTHER" id="PTHR30518">
    <property type="entry name" value="ENDOLYTIC MUREIN TRANSGLYCOSYLASE"/>
    <property type="match status" value="1"/>
</dbReference>
<reference evidence="8" key="1">
    <citation type="journal article" date="2020" name="mSystems">
        <title>Genome- and Community-Level Interaction Insights into Carbon Utilization and Element Cycling Functions of Hydrothermarchaeota in Hydrothermal Sediment.</title>
        <authorList>
            <person name="Zhou Z."/>
            <person name="Liu Y."/>
            <person name="Xu W."/>
            <person name="Pan J."/>
            <person name="Luo Z.H."/>
            <person name="Li M."/>
        </authorList>
    </citation>
    <scope>NUCLEOTIDE SEQUENCE [LARGE SCALE GENOMIC DNA]</scope>
    <source>
        <strain evidence="8">SpSt-774</strain>
    </source>
</reference>
<comment type="caution">
    <text evidence="8">The sequence shown here is derived from an EMBL/GenBank/DDBJ whole genome shotgun (WGS) entry which is preliminary data.</text>
</comment>
<feature type="transmembrane region" description="Helical" evidence="7">
    <location>
        <begin position="12"/>
        <end position="30"/>
    </location>
</feature>
<dbReference type="EMBL" id="DTGZ01000070">
    <property type="protein sequence ID" value="HGV97403.1"/>
    <property type="molecule type" value="Genomic_DNA"/>
</dbReference>